<evidence type="ECO:0000313" key="2">
    <source>
        <dbReference type="Proteomes" id="UP000198848"/>
    </source>
</evidence>
<keyword evidence="2" id="KW-1185">Reference proteome</keyword>
<reference evidence="2" key="1">
    <citation type="submission" date="2016-10" db="EMBL/GenBank/DDBJ databases">
        <authorList>
            <person name="Varghese N."/>
            <person name="Submissions S."/>
        </authorList>
    </citation>
    <scope>NUCLEOTIDE SEQUENCE [LARGE SCALE GENOMIC DNA]</scope>
    <source>
        <strain evidence="2">DSM 24767</strain>
    </source>
</reference>
<name>A0A1H1FF74_NATTX</name>
<accession>A0A1H1FF74</accession>
<protein>
    <submittedName>
        <fullName evidence="1">Uncharacterized protein</fullName>
    </submittedName>
</protein>
<gene>
    <name evidence="1" type="ORF">SAMN04489842_1946</name>
</gene>
<dbReference type="EMBL" id="FNLC01000002">
    <property type="protein sequence ID" value="SDQ99642.1"/>
    <property type="molecule type" value="Genomic_DNA"/>
</dbReference>
<sequence length="139" mass="15051">MMAGAGVALTGLAGCLDRIPGLGLDTEFETVDGQVSVDDPPEVTVDDDTVTARGTIQYGSSRCGTVDLAHANYERSQHRLDLLVVAADDSRWRFSCTDDLVATGYRVEATAPDDLRRVSVTEHHVFGKTYSTTVDLTDW</sequence>
<evidence type="ECO:0000313" key="1">
    <source>
        <dbReference type="EMBL" id="SDQ99642.1"/>
    </source>
</evidence>
<proteinExistence type="predicted"/>
<dbReference type="Proteomes" id="UP000198848">
    <property type="component" value="Unassembled WGS sequence"/>
</dbReference>
<organism evidence="1 2">
    <name type="scientific">Natronobacterium texcoconense</name>
    <dbReference type="NCBI Taxonomy" id="1095778"/>
    <lineage>
        <taxon>Archaea</taxon>
        <taxon>Methanobacteriati</taxon>
        <taxon>Methanobacteriota</taxon>
        <taxon>Stenosarchaea group</taxon>
        <taxon>Halobacteria</taxon>
        <taxon>Halobacteriales</taxon>
        <taxon>Natrialbaceae</taxon>
        <taxon>Natronobacterium</taxon>
    </lineage>
</organism>
<dbReference type="AlphaFoldDB" id="A0A1H1FF74"/>